<dbReference type="Proteomes" id="UP000074108">
    <property type="component" value="Unassembled WGS sequence"/>
</dbReference>
<comment type="cofactor">
    <cofactor evidence="3">
        <name>pyridoxal 5'-phosphate</name>
        <dbReference type="ChEBI" id="CHEBI:597326"/>
    </cofactor>
</comment>
<proteinExistence type="inferred from homology"/>
<organism evidence="6 7">
    <name type="scientific">Bacillus coahuilensis p1.1.43</name>
    <dbReference type="NCBI Taxonomy" id="1150625"/>
    <lineage>
        <taxon>Bacteria</taxon>
        <taxon>Bacillati</taxon>
        <taxon>Bacillota</taxon>
        <taxon>Bacilli</taxon>
        <taxon>Bacillales</taxon>
        <taxon>Bacillaceae</taxon>
        <taxon>Bacillus</taxon>
    </lineage>
</organism>
<keyword evidence="1 2" id="KW-0663">Pyridoxal phosphate</keyword>
<reference evidence="6 7" key="1">
    <citation type="journal article" date="2016" name="Front. Microbiol.">
        <title>Microevolution Analysis of Bacillus coahuilensis Unveils Differences in Phosphorus Acquisition Strategies and Their Regulation.</title>
        <authorList>
            <person name="Gomez-Lunar Z."/>
            <person name="Hernandez-Gonzalez I."/>
            <person name="Rodriguez-Torres M.D."/>
            <person name="Souza V."/>
            <person name="Olmedo-Alvarez G."/>
        </authorList>
    </citation>
    <scope>NUCLEOTIDE SEQUENCE [LARGE SCALE GENOMIC DNA]</scope>
    <source>
        <strain evidence="7">p1.1.43</strain>
    </source>
</reference>
<dbReference type="Pfam" id="PF01168">
    <property type="entry name" value="Ala_racemase_N"/>
    <property type="match status" value="1"/>
</dbReference>
<dbReference type="HAMAP" id="MF_02087">
    <property type="entry name" value="PLP_homeostasis"/>
    <property type="match status" value="1"/>
</dbReference>
<dbReference type="InterPro" id="IPR011078">
    <property type="entry name" value="PyrdxlP_homeostasis"/>
</dbReference>
<evidence type="ECO:0000256" key="3">
    <source>
        <dbReference type="PIRSR" id="PIRSR004848-1"/>
    </source>
</evidence>
<comment type="similarity">
    <text evidence="2 4">Belongs to the pyridoxal phosphate-binding protein YggS/PROSC family.</text>
</comment>
<dbReference type="FunFam" id="3.20.20.10:FF:000011">
    <property type="entry name" value="Pyridoxal phosphate homeostasis protein"/>
    <property type="match status" value="1"/>
</dbReference>
<comment type="caution">
    <text evidence="6">The sequence shown here is derived from an EMBL/GenBank/DDBJ whole genome shotgun (WGS) entry which is preliminary data.</text>
</comment>
<dbReference type="STRING" id="1150625.Q75_05730"/>
<feature type="modified residue" description="N6-(pyridoxal phosphate)lysine" evidence="2 3">
    <location>
        <position position="35"/>
    </location>
</feature>
<evidence type="ECO:0000313" key="7">
    <source>
        <dbReference type="Proteomes" id="UP000074108"/>
    </source>
</evidence>
<name>A0A147K9U9_9BACI</name>
<dbReference type="PANTHER" id="PTHR10146:SF14">
    <property type="entry name" value="PYRIDOXAL PHOSPHATE HOMEOSTASIS PROTEIN"/>
    <property type="match status" value="1"/>
</dbReference>
<comment type="function">
    <text evidence="2">Pyridoxal 5'-phosphate (PLP)-binding protein, which is involved in PLP homeostasis.</text>
</comment>
<feature type="domain" description="Alanine racemase N-terminal" evidence="5">
    <location>
        <begin position="39"/>
        <end position="223"/>
    </location>
</feature>
<accession>A0A147K9U9</accession>
<dbReference type="RefSeq" id="WP_059350815.1">
    <property type="nucleotide sequence ID" value="NZ_LDYG01000024.1"/>
</dbReference>
<dbReference type="SUPFAM" id="SSF51419">
    <property type="entry name" value="PLP-binding barrel"/>
    <property type="match status" value="1"/>
</dbReference>
<dbReference type="PIRSF" id="PIRSF004848">
    <property type="entry name" value="YBL036c_PLPDEIII"/>
    <property type="match status" value="1"/>
</dbReference>
<dbReference type="CDD" id="cd00635">
    <property type="entry name" value="PLPDE_III_YBL036c_like"/>
    <property type="match status" value="1"/>
</dbReference>
<dbReference type="PATRIC" id="fig|1150625.3.peg.1202"/>
<evidence type="ECO:0000256" key="4">
    <source>
        <dbReference type="RuleBase" id="RU004514"/>
    </source>
</evidence>
<dbReference type="InterPro" id="IPR029066">
    <property type="entry name" value="PLP-binding_barrel"/>
</dbReference>
<evidence type="ECO:0000313" key="6">
    <source>
        <dbReference type="EMBL" id="KUP07199.1"/>
    </source>
</evidence>
<gene>
    <name evidence="6" type="ORF">Q75_05730</name>
</gene>
<dbReference type="AlphaFoldDB" id="A0A147K9U9"/>
<dbReference type="PANTHER" id="PTHR10146">
    <property type="entry name" value="PROLINE SYNTHETASE CO-TRANSCRIBED BACTERIAL HOMOLOG PROTEIN"/>
    <property type="match status" value="1"/>
</dbReference>
<dbReference type="Gene3D" id="3.20.20.10">
    <property type="entry name" value="Alanine racemase"/>
    <property type="match status" value="1"/>
</dbReference>
<keyword evidence="7" id="KW-1185">Reference proteome</keyword>
<evidence type="ECO:0000259" key="5">
    <source>
        <dbReference type="Pfam" id="PF01168"/>
    </source>
</evidence>
<dbReference type="NCBIfam" id="TIGR00044">
    <property type="entry name" value="YggS family pyridoxal phosphate-dependent enzyme"/>
    <property type="match status" value="1"/>
</dbReference>
<sequence length="227" mass="25477">MLVKDNLNVLNQKIEKACLKSGRATEDVSIIGVTKYVSIQRAKEAIDAGVQHLGENRDEGFLAKFEEIGSNATWHYIGNLQTRKVKSVINKVDYLHSLDRLSLAKEIDKRANAPVLCFVQVNVSGEESKQGIAPEHIIEFIKELAHFPNIKVVGLMTMAPYSSDEVLLRTIFRKLRVLRDEIKNLNLDYAPCQELSMGMSNDFELAIEEGATYIRIGTSLVGNKEEE</sequence>
<dbReference type="InterPro" id="IPR001608">
    <property type="entry name" value="Ala_racemase_N"/>
</dbReference>
<evidence type="ECO:0000256" key="2">
    <source>
        <dbReference type="HAMAP-Rule" id="MF_02087"/>
    </source>
</evidence>
<evidence type="ECO:0000256" key="1">
    <source>
        <dbReference type="ARBA" id="ARBA00022898"/>
    </source>
</evidence>
<dbReference type="EMBL" id="LDYG01000024">
    <property type="protein sequence ID" value="KUP07199.1"/>
    <property type="molecule type" value="Genomic_DNA"/>
</dbReference>
<dbReference type="GO" id="GO:0030170">
    <property type="term" value="F:pyridoxal phosphate binding"/>
    <property type="evidence" value="ECO:0007669"/>
    <property type="project" value="UniProtKB-UniRule"/>
</dbReference>
<protein>
    <recommendedName>
        <fullName evidence="2">Pyridoxal phosphate homeostasis protein</fullName>
        <shortName evidence="2">PLP homeostasis protein</shortName>
    </recommendedName>
</protein>